<dbReference type="OrthoDB" id="2495482at2759"/>
<dbReference type="Proteomes" id="UP000324748">
    <property type="component" value="Unassembled WGS sequence"/>
</dbReference>
<keyword evidence="1" id="KW-0732">Signal</keyword>
<accession>A0A5B0R4G6</accession>
<organism evidence="2 3">
    <name type="scientific">Puccinia graminis f. sp. tritici</name>
    <dbReference type="NCBI Taxonomy" id="56615"/>
    <lineage>
        <taxon>Eukaryota</taxon>
        <taxon>Fungi</taxon>
        <taxon>Dikarya</taxon>
        <taxon>Basidiomycota</taxon>
        <taxon>Pucciniomycotina</taxon>
        <taxon>Pucciniomycetes</taxon>
        <taxon>Pucciniales</taxon>
        <taxon>Pucciniaceae</taxon>
        <taxon>Puccinia</taxon>
    </lineage>
</organism>
<evidence type="ECO:0000313" key="3">
    <source>
        <dbReference type="Proteomes" id="UP000324748"/>
    </source>
</evidence>
<dbReference type="EMBL" id="VSWC01000001">
    <property type="protein sequence ID" value="KAA1119905.1"/>
    <property type="molecule type" value="Genomic_DNA"/>
</dbReference>
<comment type="caution">
    <text evidence="2">The sequence shown here is derived from an EMBL/GenBank/DDBJ whole genome shotgun (WGS) entry which is preliminary data.</text>
</comment>
<sequence length="211" mass="23820">MLFLSAVAFITLLMSFSPAMHVQNIPNDYIIKERGDLSKPSLEVFGANGKLAYTFSKSKRVPPRGKTTVIITDPSLKQLFSMFSTNDYCDAKTEYGQFQAPAAKDNLLKQQYKYDNSRAFGKDLWRFNYYSDAAGARIYFKFEKNRTNKGGKIYKVAAGQPSEFVGQLRSQLRYDKWLDPVKGTKTFTLSCIDGAPLPKLVTLLGLVFLQC</sequence>
<keyword evidence="3" id="KW-1185">Reference proteome</keyword>
<protein>
    <submittedName>
        <fullName evidence="2">Uncharacterized protein</fullName>
    </submittedName>
</protein>
<name>A0A5B0R4G6_PUCGR</name>
<evidence type="ECO:0000256" key="1">
    <source>
        <dbReference type="SAM" id="SignalP"/>
    </source>
</evidence>
<proteinExistence type="predicted"/>
<feature type="chain" id="PRO_5022947319" evidence="1">
    <location>
        <begin position="23"/>
        <end position="211"/>
    </location>
</feature>
<dbReference type="AlphaFoldDB" id="A0A5B0R4G6"/>
<feature type="signal peptide" evidence="1">
    <location>
        <begin position="1"/>
        <end position="22"/>
    </location>
</feature>
<gene>
    <name evidence="2" type="ORF">PGT21_036043</name>
</gene>
<reference evidence="2 3" key="1">
    <citation type="submission" date="2019-05" db="EMBL/GenBank/DDBJ databases">
        <title>Emergence of the Ug99 lineage of the wheat stem rust pathogen through somatic hybridization.</title>
        <authorList>
            <person name="Li F."/>
            <person name="Upadhyaya N.M."/>
            <person name="Sperschneider J."/>
            <person name="Matny O."/>
            <person name="Nguyen-Phuc H."/>
            <person name="Mago R."/>
            <person name="Raley C."/>
            <person name="Miller M.E."/>
            <person name="Silverstein K.A.T."/>
            <person name="Henningsen E."/>
            <person name="Hirsch C.D."/>
            <person name="Visser B."/>
            <person name="Pretorius Z.A."/>
            <person name="Steffenson B.J."/>
            <person name="Schwessinger B."/>
            <person name="Dodds P.N."/>
            <person name="Figueroa M."/>
        </authorList>
    </citation>
    <scope>NUCLEOTIDE SEQUENCE [LARGE SCALE GENOMIC DNA]</scope>
    <source>
        <strain evidence="2">21-0</strain>
    </source>
</reference>
<evidence type="ECO:0000313" key="2">
    <source>
        <dbReference type="EMBL" id="KAA1119905.1"/>
    </source>
</evidence>